<dbReference type="Gene3D" id="2.170.220.10">
    <property type="match status" value="1"/>
</dbReference>
<protein>
    <recommendedName>
        <fullName evidence="11">Methionine--tRNA ligase, mitochondrial</fullName>
        <ecNumber evidence="3">6.1.1.10</ecNumber>
    </recommendedName>
    <alternativeName>
        <fullName evidence="12">Methionyl-tRNA synthetase 2</fullName>
    </alternativeName>
    <alternativeName>
        <fullName evidence="13">Mitochondrial methionyl-tRNA synthetase</fullName>
    </alternativeName>
</protein>
<sequence length="648" mass="72909">MAAATGTDPIQVRSRSPPLLTERRPRNAGLPAHACSLSARAAALGTGASATLRPGEGRLGRGVASLSSPRAAVMLLLLLRSLAARRLLRAAVLPGQGSRRGCHASDRSGRPLLLTTPIFYANGPPHIGHLYSALLADALHRHRELQGRGRGRFTTGTDEHGLKIQMTAAAAGSSPEPFCDCMSAKFQELFNQAGISYTDFIRTTEPRHKRAVEHFWAALQDQGWLYQAHYEGWYCTAEETFLAASQVTERPDAHGNRHMVSLESGHQVHWTKEENFMFKLSEFREPLLRWLQESKAAITPEPFHQQVLHWLEQDLPDLSVSRDRKRLQWGIPVPHDSTQTIYVWVDALVNYLTVVGYPDTHHTWWPSATHIVGKDILKFHAIYWPALLMAVGLEPPEKILVHSHWTVQGQKMSKTLGNVVDPQACFQRYSVDGFRYFLLRQGVPERDCDYYDEKAVNLVNSELADALGGLLNRCTAPSLNPSGCYPGFSEACFPRVMDAHNRRGKALAEDYKLVSSVKHLPAHVSDCFERFQIYKALESILDCVRQTNGFLQRHAPWKLRREDPEEQQWQDTILHITLECLRIYGSLLQPMIPNTADKILTRLGVSPTERSLSNLNFLPRYYGERSPFEGRRLGADAGLLFPKLEKSK</sequence>
<keyword evidence="20" id="KW-1185">Reference proteome</keyword>
<evidence type="ECO:0000256" key="16">
    <source>
        <dbReference type="SAM" id="MobiDB-lite"/>
    </source>
</evidence>
<dbReference type="InterPro" id="IPR009080">
    <property type="entry name" value="tRNAsynth_Ia_anticodon-bd"/>
</dbReference>
<evidence type="ECO:0000256" key="7">
    <source>
        <dbReference type="ARBA" id="ARBA00022917"/>
    </source>
</evidence>
<evidence type="ECO:0000256" key="9">
    <source>
        <dbReference type="ARBA" id="ARBA00023128"/>
    </source>
</evidence>
<evidence type="ECO:0000256" key="12">
    <source>
        <dbReference type="ARBA" id="ARBA00029831"/>
    </source>
</evidence>
<keyword evidence="10 15" id="KW-0030">Aminoacyl-tRNA synthetase</keyword>
<dbReference type="Pfam" id="PF09334">
    <property type="entry name" value="tRNA-synt_1g"/>
    <property type="match status" value="1"/>
</dbReference>
<keyword evidence="6 15" id="KW-0067">ATP-binding</keyword>
<reference evidence="19" key="1">
    <citation type="submission" date="2025-08" db="UniProtKB">
        <authorList>
            <consortium name="Ensembl"/>
        </authorList>
    </citation>
    <scope>IDENTIFICATION</scope>
</reference>
<dbReference type="AlphaFoldDB" id="A0A670K773"/>
<evidence type="ECO:0000256" key="5">
    <source>
        <dbReference type="ARBA" id="ARBA00022741"/>
    </source>
</evidence>
<comment type="catalytic activity">
    <reaction evidence="14">
        <text>tRNA(Met) + L-methionine + ATP = L-methionyl-tRNA(Met) + AMP + diphosphate</text>
        <dbReference type="Rhea" id="RHEA:13481"/>
        <dbReference type="Rhea" id="RHEA-COMP:9667"/>
        <dbReference type="Rhea" id="RHEA-COMP:9698"/>
        <dbReference type="ChEBI" id="CHEBI:30616"/>
        <dbReference type="ChEBI" id="CHEBI:33019"/>
        <dbReference type="ChEBI" id="CHEBI:57844"/>
        <dbReference type="ChEBI" id="CHEBI:78442"/>
        <dbReference type="ChEBI" id="CHEBI:78530"/>
        <dbReference type="ChEBI" id="CHEBI:456215"/>
        <dbReference type="EC" id="6.1.1.10"/>
    </reaction>
</comment>
<dbReference type="CDD" id="cd07957">
    <property type="entry name" value="Anticodon_Ia_Met"/>
    <property type="match status" value="1"/>
</dbReference>
<accession>A0A670K773</accession>
<evidence type="ECO:0000256" key="10">
    <source>
        <dbReference type="ARBA" id="ARBA00023146"/>
    </source>
</evidence>
<name>A0A670K773_PODMU</name>
<comment type="subcellular location">
    <subcellularLocation>
        <location evidence="1">Mitochondrion matrix</location>
    </subcellularLocation>
</comment>
<dbReference type="Gene3D" id="1.10.730.10">
    <property type="entry name" value="Isoleucyl-tRNA Synthetase, Domain 1"/>
    <property type="match status" value="1"/>
</dbReference>
<proteinExistence type="inferred from homology"/>
<evidence type="ECO:0000256" key="2">
    <source>
        <dbReference type="ARBA" id="ARBA00005594"/>
    </source>
</evidence>
<evidence type="ECO:0000256" key="4">
    <source>
        <dbReference type="ARBA" id="ARBA00022598"/>
    </source>
</evidence>
<dbReference type="PRINTS" id="PR01041">
    <property type="entry name" value="TRNASYNTHMET"/>
</dbReference>
<dbReference type="Ensembl" id="ENSPMRT00000034086.1">
    <property type="protein sequence ID" value="ENSPMRP00000032145.1"/>
    <property type="gene ID" value="ENSPMRG00000020829.1"/>
</dbReference>
<dbReference type="InterPro" id="IPR023457">
    <property type="entry name" value="Met-tRNA_synth_2"/>
</dbReference>
<evidence type="ECO:0000313" key="20">
    <source>
        <dbReference type="Proteomes" id="UP000472272"/>
    </source>
</evidence>
<dbReference type="GO" id="GO:0006431">
    <property type="term" value="P:methionyl-tRNA aminoacylation"/>
    <property type="evidence" value="ECO:0007669"/>
    <property type="project" value="Ensembl"/>
</dbReference>
<feature type="region of interest" description="Disordered" evidence="16">
    <location>
        <begin position="1"/>
        <end position="27"/>
    </location>
</feature>
<dbReference type="EC" id="6.1.1.10" evidence="3"/>
<evidence type="ECO:0000256" key="13">
    <source>
        <dbReference type="ARBA" id="ARBA00030331"/>
    </source>
</evidence>
<evidence type="ECO:0000256" key="8">
    <source>
        <dbReference type="ARBA" id="ARBA00022946"/>
    </source>
</evidence>
<dbReference type="SUPFAM" id="SSF47323">
    <property type="entry name" value="Anticodon-binding domain of a subclass of class I aminoacyl-tRNA synthetases"/>
    <property type="match status" value="1"/>
</dbReference>
<dbReference type="SUPFAM" id="SSF52374">
    <property type="entry name" value="Nucleotidylyl transferase"/>
    <property type="match status" value="1"/>
</dbReference>
<evidence type="ECO:0000256" key="15">
    <source>
        <dbReference type="RuleBase" id="RU363039"/>
    </source>
</evidence>
<dbReference type="Gene3D" id="3.40.50.620">
    <property type="entry name" value="HUPs"/>
    <property type="match status" value="1"/>
</dbReference>
<keyword evidence="7 15" id="KW-0648">Protein biosynthesis</keyword>
<dbReference type="NCBIfam" id="TIGR00398">
    <property type="entry name" value="metG"/>
    <property type="match status" value="1"/>
</dbReference>
<evidence type="ECO:0000313" key="19">
    <source>
        <dbReference type="Ensembl" id="ENSPMRP00000032145.1"/>
    </source>
</evidence>
<evidence type="ECO:0000256" key="6">
    <source>
        <dbReference type="ARBA" id="ARBA00022840"/>
    </source>
</evidence>
<organism evidence="19 20">
    <name type="scientific">Podarcis muralis</name>
    <name type="common">Wall lizard</name>
    <name type="synonym">Lacerta muralis</name>
    <dbReference type="NCBI Taxonomy" id="64176"/>
    <lineage>
        <taxon>Eukaryota</taxon>
        <taxon>Metazoa</taxon>
        <taxon>Chordata</taxon>
        <taxon>Craniata</taxon>
        <taxon>Vertebrata</taxon>
        <taxon>Euteleostomi</taxon>
        <taxon>Lepidosauria</taxon>
        <taxon>Squamata</taxon>
        <taxon>Bifurcata</taxon>
        <taxon>Unidentata</taxon>
        <taxon>Episquamata</taxon>
        <taxon>Laterata</taxon>
        <taxon>Lacertibaenia</taxon>
        <taxon>Lacertidae</taxon>
        <taxon>Podarcis</taxon>
    </lineage>
</organism>
<dbReference type="InterPro" id="IPR014729">
    <property type="entry name" value="Rossmann-like_a/b/a_fold"/>
</dbReference>
<dbReference type="GeneTree" id="ENSGT00550000075136"/>
<dbReference type="InterPro" id="IPR015413">
    <property type="entry name" value="Methionyl/Leucyl_tRNA_Synth"/>
</dbReference>
<evidence type="ECO:0000259" key="17">
    <source>
        <dbReference type="Pfam" id="PF09334"/>
    </source>
</evidence>
<dbReference type="OMA" id="NMFLPDR"/>
<gene>
    <name evidence="19" type="primary">MARS2</name>
</gene>
<dbReference type="GO" id="GO:0005759">
    <property type="term" value="C:mitochondrial matrix"/>
    <property type="evidence" value="ECO:0007669"/>
    <property type="project" value="UniProtKB-SubCell"/>
</dbReference>
<evidence type="ECO:0000256" key="3">
    <source>
        <dbReference type="ARBA" id="ARBA00012838"/>
    </source>
</evidence>
<dbReference type="InterPro" id="IPR041872">
    <property type="entry name" value="Anticodon_Met"/>
</dbReference>
<keyword evidence="8" id="KW-0809">Transit peptide</keyword>
<dbReference type="GO" id="GO:0005524">
    <property type="term" value="F:ATP binding"/>
    <property type="evidence" value="ECO:0007669"/>
    <property type="project" value="UniProtKB-KW"/>
</dbReference>
<dbReference type="FunFam" id="2.170.220.10:FF:000001">
    <property type="entry name" value="methionine--tRNA ligase, mitochondrial"/>
    <property type="match status" value="1"/>
</dbReference>
<dbReference type="CDD" id="cd00814">
    <property type="entry name" value="MetRS_core"/>
    <property type="match status" value="1"/>
</dbReference>
<evidence type="ECO:0000256" key="14">
    <source>
        <dbReference type="ARBA" id="ARBA00047364"/>
    </source>
</evidence>
<keyword evidence="9" id="KW-0496">Mitochondrion</keyword>
<keyword evidence="5 15" id="KW-0547">Nucleotide-binding</keyword>
<dbReference type="FunFam" id="1.10.730.10:FF:000022">
    <property type="entry name" value="Methionyl-tRNA synthetase 2, mitochondrial"/>
    <property type="match status" value="1"/>
</dbReference>
<dbReference type="PANTHER" id="PTHR43326:SF1">
    <property type="entry name" value="METHIONINE--TRNA LIGASE, MITOCHONDRIAL"/>
    <property type="match status" value="1"/>
</dbReference>
<dbReference type="InterPro" id="IPR033911">
    <property type="entry name" value="MetRS_core"/>
</dbReference>
<keyword evidence="4 15" id="KW-0436">Ligase</keyword>
<feature type="domain" description="Methionyl-tRNA synthetase anticodon-binding" evidence="18">
    <location>
        <begin position="505"/>
        <end position="606"/>
    </location>
</feature>
<dbReference type="GO" id="GO:0004825">
    <property type="term" value="F:methionine-tRNA ligase activity"/>
    <property type="evidence" value="ECO:0007669"/>
    <property type="project" value="UniProtKB-EC"/>
</dbReference>
<dbReference type="Pfam" id="PF19303">
    <property type="entry name" value="Anticodon_3"/>
    <property type="match status" value="1"/>
</dbReference>
<evidence type="ECO:0000259" key="18">
    <source>
        <dbReference type="Pfam" id="PF19303"/>
    </source>
</evidence>
<dbReference type="InterPro" id="IPR014758">
    <property type="entry name" value="Met-tRNA_synth"/>
</dbReference>
<feature type="domain" description="Methionyl/Leucyl tRNA synthetase" evidence="17">
    <location>
        <begin position="113"/>
        <end position="474"/>
    </location>
</feature>
<dbReference type="PANTHER" id="PTHR43326">
    <property type="entry name" value="METHIONYL-TRNA SYNTHETASE"/>
    <property type="match status" value="1"/>
</dbReference>
<comment type="similarity">
    <text evidence="2 15">Belongs to the class-I aminoacyl-tRNA synthetase family.</text>
</comment>
<evidence type="ECO:0000256" key="11">
    <source>
        <dbReference type="ARBA" id="ARBA00026124"/>
    </source>
</evidence>
<reference evidence="19" key="2">
    <citation type="submission" date="2025-09" db="UniProtKB">
        <authorList>
            <consortium name="Ensembl"/>
        </authorList>
    </citation>
    <scope>IDENTIFICATION</scope>
</reference>
<dbReference type="Proteomes" id="UP000472272">
    <property type="component" value="Unplaced"/>
</dbReference>
<evidence type="ECO:0000256" key="1">
    <source>
        <dbReference type="ARBA" id="ARBA00004305"/>
    </source>
</evidence>